<proteinExistence type="predicted"/>
<reference evidence="2 3" key="1">
    <citation type="submission" date="2024-01" db="EMBL/GenBank/DDBJ databases">
        <title>Complete genome of Cladobotryum mycophilum ATHUM6906.</title>
        <authorList>
            <person name="Christinaki A.C."/>
            <person name="Myridakis A.I."/>
            <person name="Kouvelis V.N."/>
        </authorList>
    </citation>
    <scope>NUCLEOTIDE SEQUENCE [LARGE SCALE GENOMIC DNA]</scope>
    <source>
        <strain evidence="2 3">ATHUM6906</strain>
    </source>
</reference>
<organism evidence="2 3">
    <name type="scientific">Cladobotryum mycophilum</name>
    <dbReference type="NCBI Taxonomy" id="491253"/>
    <lineage>
        <taxon>Eukaryota</taxon>
        <taxon>Fungi</taxon>
        <taxon>Dikarya</taxon>
        <taxon>Ascomycota</taxon>
        <taxon>Pezizomycotina</taxon>
        <taxon>Sordariomycetes</taxon>
        <taxon>Hypocreomycetidae</taxon>
        <taxon>Hypocreales</taxon>
        <taxon>Hypocreaceae</taxon>
        <taxon>Cladobotryum</taxon>
    </lineage>
</organism>
<keyword evidence="3" id="KW-1185">Reference proteome</keyword>
<comment type="caution">
    <text evidence="2">The sequence shown here is derived from an EMBL/GenBank/DDBJ whole genome shotgun (WGS) entry which is preliminary data.</text>
</comment>
<feature type="compositionally biased region" description="Polar residues" evidence="1">
    <location>
        <begin position="240"/>
        <end position="249"/>
    </location>
</feature>
<protein>
    <submittedName>
        <fullName evidence="2">Uncharacterized protein</fullName>
    </submittedName>
</protein>
<feature type="compositionally biased region" description="Low complexity" evidence="1">
    <location>
        <begin position="509"/>
        <end position="528"/>
    </location>
</feature>
<feature type="region of interest" description="Disordered" evidence="1">
    <location>
        <begin position="223"/>
        <end position="296"/>
    </location>
</feature>
<feature type="compositionally biased region" description="Polar residues" evidence="1">
    <location>
        <begin position="529"/>
        <end position="541"/>
    </location>
</feature>
<evidence type="ECO:0000313" key="2">
    <source>
        <dbReference type="EMBL" id="KAK5987981.1"/>
    </source>
</evidence>
<accession>A0ABR0S8K8</accession>
<sequence>MSRRGGSPEGSFYFQAWHVDKVLSGESWLNNKAMADYVDQNLSPESKRWLYVKACIPTKSKASLAVPYSICVKRRAPKLGQEDEGEKCVLQFRDKEYPSIAKRYFLTRLRKTLDFFNAYSEGIADPDSPLANFTEVKSSKQLSQRVQAAIRHVKKESWGDIVEGLLEGTSVGSDFKASKFIVKRGQDPIKQDPHVLPTAPLQTILLSSDGSGLDNRFASQESLPQMDDASSVGSAHSEDTSATSVSDQSYDTEEAVEPCHTEESAETSAETSAAIEPTDSGVEKITQSSASSYGRAAAVRTSSSKVMVVRKQQMAYMMSGNSQLTFMNIQNPRKLLQSMFSGANFSLPNGVNFFNSPMIIATAGSPLQSLQADGSMRLFFLSKAKKPTNEDDKDGQEDTDEWVVGSVKLSARPRTLKGDNGSAYPTKSFLPPAPESNRYLPAPEEKVHQTSRIVEIEEVSEVTERTTIIEHEKRILHIETKTVTRIIEDVDDNAEKKEKKRRGKKRRSSPSSRSRTSTTKKTTETTSSAPRKSTKTSSHNYQFKRETWRSEPQPPERFCDVVSGGNFLHVEDFEVFSFSAMTHETLQRYAGFEDSDGINVWAPPSMKVVGVLSWMWDNFNVNPWAKAAS</sequence>
<dbReference type="Proteomes" id="UP001338125">
    <property type="component" value="Unassembled WGS sequence"/>
</dbReference>
<feature type="region of interest" description="Disordered" evidence="1">
    <location>
        <begin position="414"/>
        <end position="440"/>
    </location>
</feature>
<feature type="region of interest" description="Disordered" evidence="1">
    <location>
        <begin position="494"/>
        <end position="554"/>
    </location>
</feature>
<evidence type="ECO:0000313" key="3">
    <source>
        <dbReference type="Proteomes" id="UP001338125"/>
    </source>
</evidence>
<dbReference type="EMBL" id="JAVFKD010000016">
    <property type="protein sequence ID" value="KAK5987981.1"/>
    <property type="molecule type" value="Genomic_DNA"/>
</dbReference>
<name>A0ABR0S8K8_9HYPO</name>
<gene>
    <name evidence="2" type="ORF">PT974_12117</name>
</gene>
<feature type="compositionally biased region" description="Basic residues" evidence="1">
    <location>
        <begin position="498"/>
        <end position="508"/>
    </location>
</feature>
<evidence type="ECO:0000256" key="1">
    <source>
        <dbReference type="SAM" id="MobiDB-lite"/>
    </source>
</evidence>